<proteinExistence type="predicted"/>
<evidence type="ECO:0000256" key="1">
    <source>
        <dbReference type="SAM" id="SignalP"/>
    </source>
</evidence>
<evidence type="ECO:0000313" key="3">
    <source>
        <dbReference type="Proteomes" id="UP000703295"/>
    </source>
</evidence>
<name>A0ABS2ETA6_9BACE</name>
<feature type="signal peptide" evidence="1">
    <location>
        <begin position="1"/>
        <end position="22"/>
    </location>
</feature>
<gene>
    <name evidence="2" type="ORF">H6A31_04110</name>
</gene>
<feature type="chain" id="PRO_5045638812" description="DUF1573 domain-containing protein" evidence="1">
    <location>
        <begin position="23"/>
        <end position="137"/>
    </location>
</feature>
<dbReference type="EMBL" id="JACJJW010000007">
    <property type="protein sequence ID" value="MBM6757880.1"/>
    <property type="molecule type" value="Genomic_DNA"/>
</dbReference>
<accession>A0ABS2ETA6</accession>
<evidence type="ECO:0000313" key="2">
    <source>
        <dbReference type="EMBL" id="MBM6757880.1"/>
    </source>
</evidence>
<protein>
    <recommendedName>
        <fullName evidence="4">DUF1573 domain-containing protein</fullName>
    </recommendedName>
</protein>
<dbReference type="RefSeq" id="WP_204474978.1">
    <property type="nucleotide sequence ID" value="NZ_JACJJW010000007.1"/>
</dbReference>
<keyword evidence="3" id="KW-1185">Reference proteome</keyword>
<keyword evidence="1" id="KW-0732">Signal</keyword>
<comment type="caution">
    <text evidence="2">The sequence shown here is derived from an EMBL/GenBank/DDBJ whole genome shotgun (WGS) entry which is preliminary data.</text>
</comment>
<sequence length="137" mass="16263">MKWSYITGVVCAFMLFAGQVHAQVEGTDSLRMVMYHDGENELKEMIICPPVFCSLPDGKRLKMKICNDGEETVRKVSFCLFYKKKRVCRVRLPHMQKGETYEFAVNIHERLSRKDRENLEFELKKGRCYRMYKFPSY</sequence>
<organism evidence="2 3">
    <name type="scientific">Bacteroides mediterraneensis</name>
    <dbReference type="NCBI Taxonomy" id="1841856"/>
    <lineage>
        <taxon>Bacteria</taxon>
        <taxon>Pseudomonadati</taxon>
        <taxon>Bacteroidota</taxon>
        <taxon>Bacteroidia</taxon>
        <taxon>Bacteroidales</taxon>
        <taxon>Bacteroidaceae</taxon>
        <taxon>Bacteroides</taxon>
    </lineage>
</organism>
<reference evidence="2 3" key="1">
    <citation type="journal article" date="2021" name="Sci. Rep.">
        <title>The distribution of antibiotic resistance genes in chicken gut microbiota commensals.</title>
        <authorList>
            <person name="Juricova H."/>
            <person name="Matiasovicova J."/>
            <person name="Kubasova T."/>
            <person name="Cejkova D."/>
            <person name="Rychlik I."/>
        </authorList>
    </citation>
    <scope>NUCLEOTIDE SEQUENCE [LARGE SCALE GENOMIC DNA]</scope>
    <source>
        <strain evidence="2 3">An801</strain>
    </source>
</reference>
<evidence type="ECO:0008006" key="4">
    <source>
        <dbReference type="Google" id="ProtNLM"/>
    </source>
</evidence>
<dbReference type="Proteomes" id="UP000703295">
    <property type="component" value="Unassembled WGS sequence"/>
</dbReference>